<comment type="cofactor">
    <cofactor evidence="12">
        <name>Zn(2+)</name>
        <dbReference type="ChEBI" id="CHEBI:29105"/>
    </cofactor>
    <text evidence="12">Binds 1 zinc ion per subunit.</text>
</comment>
<dbReference type="FunFam" id="3.40.50.620:FF:000009">
    <property type="entry name" value="Cysteine--tRNA ligase"/>
    <property type="match status" value="1"/>
</dbReference>
<reference evidence="14" key="1">
    <citation type="submission" date="2024-01" db="EMBL/GenBank/DDBJ databases">
        <title>The first autotrophic representatives of the genus Thermodesulfovibrio.</title>
        <authorList>
            <person name="Maltseva A.I."/>
            <person name="Elcheninov A.G."/>
            <person name="Kublanov I.V."/>
            <person name="Lebedinsky A.V."/>
            <person name="Frolov E.N."/>
        </authorList>
    </citation>
    <scope>NUCLEOTIDE SEQUENCE</scope>
    <source>
        <strain evidence="14">3462-1</strain>
    </source>
</reference>
<dbReference type="RefSeq" id="WP_353686633.1">
    <property type="nucleotide sequence ID" value="NZ_CP144374.1"/>
</dbReference>
<keyword evidence="4 12" id="KW-0963">Cytoplasm</keyword>
<keyword evidence="10 12" id="KW-0648">Protein biosynthesis</keyword>
<keyword evidence="7 12" id="KW-0547">Nucleotide-binding</keyword>
<keyword evidence="8 12" id="KW-0862">Zinc</keyword>
<keyword evidence="5 12" id="KW-0436">Ligase</keyword>
<dbReference type="Pfam" id="PF23493">
    <property type="entry name" value="CysS_C"/>
    <property type="match status" value="1"/>
</dbReference>
<evidence type="ECO:0000256" key="4">
    <source>
        <dbReference type="ARBA" id="ARBA00022490"/>
    </source>
</evidence>
<keyword evidence="11 12" id="KW-0030">Aminoacyl-tRNA synthetase</keyword>
<dbReference type="PANTHER" id="PTHR10890:SF3">
    <property type="entry name" value="CYSTEINE--TRNA LIGASE, CYTOPLASMIC"/>
    <property type="match status" value="1"/>
</dbReference>
<dbReference type="GO" id="GO:0006423">
    <property type="term" value="P:cysteinyl-tRNA aminoacylation"/>
    <property type="evidence" value="ECO:0007669"/>
    <property type="project" value="UniProtKB-UniRule"/>
</dbReference>
<feature type="binding site" evidence="12">
    <location>
        <position position="27"/>
    </location>
    <ligand>
        <name>Zn(2+)</name>
        <dbReference type="ChEBI" id="CHEBI:29105"/>
    </ligand>
</feature>
<evidence type="ECO:0000259" key="13">
    <source>
        <dbReference type="SMART" id="SM00840"/>
    </source>
</evidence>
<dbReference type="Pfam" id="PF01406">
    <property type="entry name" value="tRNA-synt_1e"/>
    <property type="match status" value="1"/>
</dbReference>
<dbReference type="GO" id="GO:0004817">
    <property type="term" value="F:cysteine-tRNA ligase activity"/>
    <property type="evidence" value="ECO:0007669"/>
    <property type="project" value="UniProtKB-UniRule"/>
</dbReference>
<dbReference type="HAMAP" id="MF_00041">
    <property type="entry name" value="Cys_tRNA_synth"/>
    <property type="match status" value="1"/>
</dbReference>
<feature type="binding site" evidence="12">
    <location>
        <position position="271"/>
    </location>
    <ligand>
        <name>ATP</name>
        <dbReference type="ChEBI" id="CHEBI:30616"/>
    </ligand>
</feature>
<feature type="short sequence motif" description="'KMSKS' region" evidence="12">
    <location>
        <begin position="268"/>
        <end position="272"/>
    </location>
</feature>
<dbReference type="NCBIfam" id="TIGR00435">
    <property type="entry name" value="cysS"/>
    <property type="match status" value="1"/>
</dbReference>
<dbReference type="SUPFAM" id="SSF47323">
    <property type="entry name" value="Anticodon-binding domain of a subclass of class I aminoacyl-tRNA synthetases"/>
    <property type="match status" value="1"/>
</dbReference>
<feature type="domain" description="Cysteinyl-tRNA synthetase class Ia DALR" evidence="13">
    <location>
        <begin position="357"/>
        <end position="424"/>
    </location>
</feature>
<feature type="short sequence motif" description="'HIGH' region" evidence="12">
    <location>
        <begin position="29"/>
        <end position="39"/>
    </location>
</feature>
<protein>
    <recommendedName>
        <fullName evidence="12">Cysteine--tRNA ligase</fullName>
        <ecNumber evidence="12">6.1.1.16</ecNumber>
    </recommendedName>
    <alternativeName>
        <fullName evidence="12">Cysteinyl-tRNA synthetase</fullName>
        <shortName evidence="12">CysRS</shortName>
    </alternativeName>
</protein>
<name>A0AAU8H690_9BACT</name>
<dbReference type="AlphaFoldDB" id="A0AAU8H690"/>
<evidence type="ECO:0000256" key="12">
    <source>
        <dbReference type="HAMAP-Rule" id="MF_00041"/>
    </source>
</evidence>
<evidence type="ECO:0000313" key="14">
    <source>
        <dbReference type="EMBL" id="XCH48994.1"/>
    </source>
</evidence>
<evidence type="ECO:0000256" key="6">
    <source>
        <dbReference type="ARBA" id="ARBA00022723"/>
    </source>
</evidence>
<evidence type="ECO:0000256" key="11">
    <source>
        <dbReference type="ARBA" id="ARBA00023146"/>
    </source>
</evidence>
<proteinExistence type="inferred from homology"/>
<comment type="similarity">
    <text evidence="2 12">Belongs to the class-I aminoacyl-tRNA synthetase family.</text>
</comment>
<dbReference type="Gene3D" id="1.20.120.1910">
    <property type="entry name" value="Cysteine-tRNA ligase, C-terminal anti-codon recognition domain"/>
    <property type="match status" value="1"/>
</dbReference>
<evidence type="ECO:0000256" key="8">
    <source>
        <dbReference type="ARBA" id="ARBA00022833"/>
    </source>
</evidence>
<feature type="binding site" evidence="12">
    <location>
        <position position="236"/>
    </location>
    <ligand>
        <name>Zn(2+)</name>
        <dbReference type="ChEBI" id="CHEBI:29105"/>
    </ligand>
</feature>
<dbReference type="InterPro" id="IPR015273">
    <property type="entry name" value="Cys-tRNA-synt_Ia_DALR"/>
</dbReference>
<evidence type="ECO:0000256" key="1">
    <source>
        <dbReference type="ARBA" id="ARBA00004496"/>
    </source>
</evidence>
<dbReference type="Gene3D" id="3.40.50.620">
    <property type="entry name" value="HUPs"/>
    <property type="match status" value="1"/>
</dbReference>
<dbReference type="PRINTS" id="PR00983">
    <property type="entry name" value="TRNASYNTHCYS"/>
</dbReference>
<evidence type="ECO:0000256" key="9">
    <source>
        <dbReference type="ARBA" id="ARBA00022840"/>
    </source>
</evidence>
<dbReference type="SMART" id="SM00840">
    <property type="entry name" value="DALR_2"/>
    <property type="match status" value="1"/>
</dbReference>
<dbReference type="InterPro" id="IPR015803">
    <property type="entry name" value="Cys-tRNA-ligase"/>
</dbReference>
<dbReference type="CDD" id="cd00672">
    <property type="entry name" value="CysRS_core"/>
    <property type="match status" value="1"/>
</dbReference>
<dbReference type="InterPro" id="IPR032678">
    <property type="entry name" value="tRNA-synt_1_cat_dom"/>
</dbReference>
<dbReference type="InterPro" id="IPR014729">
    <property type="entry name" value="Rossmann-like_a/b/a_fold"/>
</dbReference>
<dbReference type="GO" id="GO:0008270">
    <property type="term" value="F:zinc ion binding"/>
    <property type="evidence" value="ECO:0007669"/>
    <property type="project" value="UniProtKB-UniRule"/>
</dbReference>
<dbReference type="Pfam" id="PF09190">
    <property type="entry name" value="DALR_2"/>
    <property type="match status" value="1"/>
</dbReference>
<dbReference type="InterPro" id="IPR009080">
    <property type="entry name" value="tRNAsynth_Ia_anticodon-bd"/>
</dbReference>
<keyword evidence="6 12" id="KW-0479">Metal-binding</keyword>
<feature type="binding site" evidence="12">
    <location>
        <position position="240"/>
    </location>
    <ligand>
        <name>Zn(2+)</name>
        <dbReference type="ChEBI" id="CHEBI:29105"/>
    </ligand>
</feature>
<comment type="subunit">
    <text evidence="3 12">Monomer.</text>
</comment>
<dbReference type="SUPFAM" id="SSF52374">
    <property type="entry name" value="Nucleotidylyl transferase"/>
    <property type="match status" value="1"/>
</dbReference>
<dbReference type="GO" id="GO:0005829">
    <property type="term" value="C:cytosol"/>
    <property type="evidence" value="ECO:0007669"/>
    <property type="project" value="TreeGrafter"/>
</dbReference>
<accession>A0AAU8H690</accession>
<keyword evidence="9 12" id="KW-0067">ATP-binding</keyword>
<dbReference type="GO" id="GO:0005524">
    <property type="term" value="F:ATP binding"/>
    <property type="evidence" value="ECO:0007669"/>
    <property type="project" value="UniProtKB-UniRule"/>
</dbReference>
<comment type="subcellular location">
    <subcellularLocation>
        <location evidence="1 12">Cytoplasm</location>
    </subcellularLocation>
</comment>
<dbReference type="PANTHER" id="PTHR10890">
    <property type="entry name" value="CYSTEINYL-TRNA SYNTHETASE"/>
    <property type="match status" value="1"/>
</dbReference>
<dbReference type="EC" id="6.1.1.16" evidence="12"/>
<evidence type="ECO:0000256" key="10">
    <source>
        <dbReference type="ARBA" id="ARBA00022917"/>
    </source>
</evidence>
<evidence type="ECO:0000256" key="3">
    <source>
        <dbReference type="ARBA" id="ARBA00011245"/>
    </source>
</evidence>
<sequence length="486" mass="56922">MRVFNTLTNRLEEFEPLNDKKVGIYACGVTVYDLCHIGHARSAVVFDVIVKYLRYKGYEVKFVRNFTDIDDKIINRANKEGVSWKEIAEKYTEEYYKDMDHLGIARADVEPKATEHIKEMIEIIQKLIEKGYAYTVDEGDAKSVYFSVEKFPQYGKLSKKKIDELMSGARVEVDERKKSPLDFALWKASKPGEPWWDSPWGKGRPGWHIECSAMSIKYLGETLDIHGGGADLIFPHHENEIAQSEAYTGKTFAKYWIHNGFVTINKEKMSKSLGNVLNIRDLLEIYDAEALRLFLLSSHYRSPIEFTHEYVKEAEATLDRVYSTIMRIDDFEKIEPNVRNSSNFEKIKSDFENLKPDFERAMDEDFNTARALAVIFEFIKELNRFMDKRPSGKEEINLLFNSKKIIRELGSVLNLFQREPIQWHRDLLKIKKIEITEEEINMLIEERFQARKNKDWQRADSIRQQLLSKGIILEDKPDRTVWKVKI</sequence>
<dbReference type="InterPro" id="IPR056411">
    <property type="entry name" value="CysS_C"/>
</dbReference>
<evidence type="ECO:0000256" key="5">
    <source>
        <dbReference type="ARBA" id="ARBA00022598"/>
    </source>
</evidence>
<comment type="catalytic activity">
    <reaction evidence="12">
        <text>tRNA(Cys) + L-cysteine + ATP = L-cysteinyl-tRNA(Cys) + AMP + diphosphate</text>
        <dbReference type="Rhea" id="RHEA:17773"/>
        <dbReference type="Rhea" id="RHEA-COMP:9661"/>
        <dbReference type="Rhea" id="RHEA-COMP:9679"/>
        <dbReference type="ChEBI" id="CHEBI:30616"/>
        <dbReference type="ChEBI" id="CHEBI:33019"/>
        <dbReference type="ChEBI" id="CHEBI:35235"/>
        <dbReference type="ChEBI" id="CHEBI:78442"/>
        <dbReference type="ChEBI" id="CHEBI:78517"/>
        <dbReference type="ChEBI" id="CHEBI:456215"/>
        <dbReference type="EC" id="6.1.1.16"/>
    </reaction>
</comment>
<dbReference type="EMBL" id="CP144374">
    <property type="protein sequence ID" value="XCH48994.1"/>
    <property type="molecule type" value="Genomic_DNA"/>
</dbReference>
<dbReference type="InterPro" id="IPR024909">
    <property type="entry name" value="Cys-tRNA/MSH_ligase"/>
</dbReference>
<organism evidence="14">
    <name type="scientific">Thermodesulfovibrio obliviosus</name>
    <dbReference type="NCBI Taxonomy" id="3118332"/>
    <lineage>
        <taxon>Bacteria</taxon>
        <taxon>Pseudomonadati</taxon>
        <taxon>Nitrospirota</taxon>
        <taxon>Thermodesulfovibrionia</taxon>
        <taxon>Thermodesulfovibrionales</taxon>
        <taxon>Thermodesulfovibrionaceae</taxon>
        <taxon>Thermodesulfovibrio</taxon>
    </lineage>
</organism>
<evidence type="ECO:0000256" key="2">
    <source>
        <dbReference type="ARBA" id="ARBA00005594"/>
    </source>
</evidence>
<evidence type="ECO:0000256" key="7">
    <source>
        <dbReference type="ARBA" id="ARBA00022741"/>
    </source>
</evidence>
<gene>
    <name evidence="12 14" type="primary">cysS</name>
    <name evidence="14" type="ORF">V4D31_02265</name>
</gene>
<feature type="binding site" evidence="12">
    <location>
        <position position="211"/>
    </location>
    <ligand>
        <name>Zn(2+)</name>
        <dbReference type="ChEBI" id="CHEBI:29105"/>
    </ligand>
</feature>
<dbReference type="KEGG" id="tob:V4D31_02265"/>